<proteinExistence type="predicted"/>
<keyword evidence="1" id="KW-1133">Transmembrane helix</keyword>
<feature type="transmembrane region" description="Helical" evidence="1">
    <location>
        <begin position="223"/>
        <end position="246"/>
    </location>
</feature>
<keyword evidence="1" id="KW-0472">Membrane</keyword>
<organism evidence="3 4">
    <name type="scientific">Algoriphagus iocasae</name>
    <dbReference type="NCBI Taxonomy" id="1836499"/>
    <lineage>
        <taxon>Bacteria</taxon>
        <taxon>Pseudomonadati</taxon>
        <taxon>Bacteroidota</taxon>
        <taxon>Cytophagia</taxon>
        <taxon>Cytophagales</taxon>
        <taxon>Cyclobacteriaceae</taxon>
        <taxon>Algoriphagus</taxon>
    </lineage>
</organism>
<feature type="transmembrane region" description="Helical" evidence="1">
    <location>
        <begin position="190"/>
        <end position="211"/>
    </location>
</feature>
<comment type="caution">
    <text evidence="3">The sequence shown here is derived from an EMBL/GenBank/DDBJ whole genome shotgun (WGS) entry which is preliminary data.</text>
</comment>
<feature type="domain" description="Conjugative transposon TraJ C-terminal" evidence="2">
    <location>
        <begin position="1"/>
        <end position="324"/>
    </location>
</feature>
<dbReference type="Proteomes" id="UP000588604">
    <property type="component" value="Unassembled WGS sequence"/>
</dbReference>
<dbReference type="RefSeq" id="WP_015266958.1">
    <property type="nucleotide sequence ID" value="NZ_JACIJO010000001.1"/>
</dbReference>
<evidence type="ECO:0000256" key="1">
    <source>
        <dbReference type="SAM" id="Phobius"/>
    </source>
</evidence>
<dbReference type="EMBL" id="JACIJO010000001">
    <property type="protein sequence ID" value="MBB6325416.1"/>
    <property type="molecule type" value="Genomic_DNA"/>
</dbReference>
<reference evidence="3 4" key="1">
    <citation type="submission" date="2020-08" db="EMBL/GenBank/DDBJ databases">
        <title>Genomic Encyclopedia of Type Strains, Phase IV (KMG-IV): sequencing the most valuable type-strain genomes for metagenomic binning, comparative biology and taxonomic classification.</title>
        <authorList>
            <person name="Goeker M."/>
        </authorList>
    </citation>
    <scope>NUCLEOTIDE SEQUENCE [LARGE SCALE GENOMIC DNA]</scope>
    <source>
        <strain evidence="3 4">DSM 102044</strain>
    </source>
</reference>
<dbReference type="Pfam" id="PF07863">
    <property type="entry name" value="CtnDOT_TraJ"/>
    <property type="match status" value="1"/>
</dbReference>
<evidence type="ECO:0000313" key="4">
    <source>
        <dbReference type="Proteomes" id="UP000588604"/>
    </source>
</evidence>
<keyword evidence="4" id="KW-1185">Reference proteome</keyword>
<name>A0A841MMF8_9BACT</name>
<feature type="transmembrane region" description="Helical" evidence="1">
    <location>
        <begin position="266"/>
        <end position="290"/>
    </location>
</feature>
<dbReference type="InterPro" id="IPR022393">
    <property type="entry name" value="Conjugative_transposon_TraJ"/>
</dbReference>
<evidence type="ECO:0000313" key="3">
    <source>
        <dbReference type="EMBL" id="MBB6325416.1"/>
    </source>
</evidence>
<protein>
    <submittedName>
        <fullName evidence="3">Conjugative transposon TraJ protein</fullName>
    </submittedName>
</protein>
<feature type="transmembrane region" description="Helical" evidence="1">
    <location>
        <begin position="63"/>
        <end position="84"/>
    </location>
</feature>
<dbReference type="InterPro" id="IPR012424">
    <property type="entry name" value="Conjugative_transposon_TraJ_C"/>
</dbReference>
<evidence type="ECO:0000259" key="2">
    <source>
        <dbReference type="Pfam" id="PF07863"/>
    </source>
</evidence>
<keyword evidence="1" id="KW-0812">Transmembrane</keyword>
<dbReference type="NCBIfam" id="TIGR03782">
    <property type="entry name" value="Bac_Flav_CT_J"/>
    <property type="match status" value="1"/>
</dbReference>
<accession>A0A841MMF8</accession>
<gene>
    <name evidence="3" type="ORF">FHS59_001031</name>
</gene>
<sequence length="330" mass="36485">MEFSNLHEVLRSLYDEMLPLSADMAAIAKGLAGLGALFYVAIKVWQALSQAEPIDIYPLLRPFALGICIMFFPTIVLGTINAVLSPVVQGTHTILEDQVLDMTELQEKKDLLEREAMLRNPETAYLASDEEFDKKLDELGWSPSDLMTMSGMYIERGMYNMEQAVKNWFRELLEILFQAAALVIDTIRTFFLIVLSILGPIAFAISVWDGFQSTLTQWLTRYISVYLWLPVADLFSAMLSKIQSLIVEKDIEKLADPTFIPDTSNTVYIIFMIIGIVGYFTIPTVTGWIIQAGGAGNFTRNVNQTAMKAGNVASAGAGSAAGNIGGQLLK</sequence>
<dbReference type="AlphaFoldDB" id="A0A841MMF8"/>
<feature type="transmembrane region" description="Helical" evidence="1">
    <location>
        <begin position="20"/>
        <end position="42"/>
    </location>
</feature>